<dbReference type="PANTHER" id="PTHR30203">
    <property type="entry name" value="OUTER MEMBRANE CATION EFFLUX PROTEIN"/>
    <property type="match status" value="1"/>
</dbReference>
<keyword evidence="2" id="KW-0732">Signal</keyword>
<dbReference type="InterPro" id="IPR003423">
    <property type="entry name" value="OMP_efflux"/>
</dbReference>
<keyword evidence="2" id="KW-0564">Palmitate</keyword>
<name>A0A212KJR8_9PROT</name>
<dbReference type="Gene3D" id="1.20.1600.10">
    <property type="entry name" value="Outer membrane efflux proteins (OEP)"/>
    <property type="match status" value="1"/>
</dbReference>
<evidence type="ECO:0000313" key="3">
    <source>
        <dbReference type="EMBL" id="SBW11815.1"/>
    </source>
</evidence>
<dbReference type="GO" id="GO:0005886">
    <property type="term" value="C:plasma membrane"/>
    <property type="evidence" value="ECO:0007669"/>
    <property type="project" value="UniProtKB-SubCell"/>
</dbReference>
<accession>A0A212KJR8</accession>
<dbReference type="GO" id="GO:0015562">
    <property type="term" value="F:efflux transmembrane transporter activity"/>
    <property type="evidence" value="ECO:0007669"/>
    <property type="project" value="InterPro"/>
</dbReference>
<dbReference type="AlphaFoldDB" id="A0A212KJR8"/>
<dbReference type="InterPro" id="IPR010131">
    <property type="entry name" value="MdtP/NodT-like"/>
</dbReference>
<evidence type="ECO:0000256" key="1">
    <source>
        <dbReference type="ARBA" id="ARBA00007613"/>
    </source>
</evidence>
<feature type="chain" id="PRO_5011821183" evidence="2">
    <location>
        <begin position="26"/>
        <end position="483"/>
    </location>
</feature>
<dbReference type="Gene3D" id="2.20.200.10">
    <property type="entry name" value="Outer membrane efflux proteins (OEP)"/>
    <property type="match status" value="1"/>
</dbReference>
<evidence type="ECO:0000256" key="2">
    <source>
        <dbReference type="RuleBase" id="RU362097"/>
    </source>
</evidence>
<proteinExistence type="inferred from homology"/>
<dbReference type="SUPFAM" id="SSF56954">
    <property type="entry name" value="Outer membrane efflux proteins (OEP)"/>
    <property type="match status" value="1"/>
</dbReference>
<comment type="subcellular location">
    <subcellularLocation>
        <location evidence="2">Cell membrane</location>
        <topology evidence="2">Lipid-anchor</topology>
    </subcellularLocation>
</comment>
<comment type="similarity">
    <text evidence="1 2">Belongs to the outer membrane factor (OMF) (TC 1.B.17) family.</text>
</comment>
<keyword evidence="2" id="KW-1134">Transmembrane beta strand</keyword>
<gene>
    <name evidence="3" type="ORF">KL86APRO_20316</name>
</gene>
<dbReference type="EMBL" id="FLUO01000002">
    <property type="protein sequence ID" value="SBW11815.1"/>
    <property type="molecule type" value="Genomic_DNA"/>
</dbReference>
<dbReference type="Pfam" id="PF02321">
    <property type="entry name" value="OEP"/>
    <property type="match status" value="2"/>
</dbReference>
<dbReference type="NCBIfam" id="TIGR01845">
    <property type="entry name" value="outer_NodT"/>
    <property type="match status" value="1"/>
</dbReference>
<reference evidence="3" key="1">
    <citation type="submission" date="2016-04" db="EMBL/GenBank/DDBJ databases">
        <authorList>
            <person name="Evans L.H."/>
            <person name="Alamgir A."/>
            <person name="Owens N."/>
            <person name="Weber N.D."/>
            <person name="Virtaneva K."/>
            <person name="Barbian K."/>
            <person name="Babar A."/>
            <person name="Rosenke K."/>
        </authorList>
    </citation>
    <scope>NUCLEOTIDE SEQUENCE</scope>
    <source>
        <strain evidence="3">86</strain>
    </source>
</reference>
<dbReference type="PANTHER" id="PTHR30203:SF25">
    <property type="entry name" value="OUTER MEMBRANE PROTEIN-RELATED"/>
    <property type="match status" value="1"/>
</dbReference>
<sequence>MMRRAVSFSLAALLLGGCAVGPDYAGPPPPAAPADWSTPETARPKAPELAAWWTRLGDPTLDALIAEAVSGNLDVAAAQARLRAARASYVQAGGALWPSLEGGAGLTRTRTTPAQASGRSAVGNLYRAGFDAAWEIDLFGGNARAREAAGYGVDAAEADLRATLLTLVGDVATNYVDARGYVQRIALARRIAELQRETADLTRARATVGTATALDAARADAEVAATEAEIPVLEAARAGAVHRLGILLGREPGALVQRLAGEAPLPTLAVDPPRAAPAQVLANRPDVASAERALAQATAQVGVATAARYPSISLTGSIATYATQFGDLGRNSSIGWSFGPSLTVPIFQGGALQAAQRLAEAQRDQAFLAYRSAVLTALEDVENASVGLNQERLRRERFAAQVGHARDAARLARLLYDNGASAFLDVLDAERTLFAAEQSLIASDVAVASDYVALAKALGGGWTQPVGAGEPLIDDGYTGPHLR</sequence>
<protein>
    <submittedName>
        <fullName evidence="3">Putative multidrug efflux system, outer membrane subunit (Efflux pump component) (TolC family)</fullName>
    </submittedName>
</protein>
<organism evidence="3">
    <name type="scientific">uncultured Alphaproteobacteria bacterium</name>
    <dbReference type="NCBI Taxonomy" id="91750"/>
    <lineage>
        <taxon>Bacteria</taxon>
        <taxon>Pseudomonadati</taxon>
        <taxon>Pseudomonadota</taxon>
        <taxon>Alphaproteobacteria</taxon>
        <taxon>environmental samples</taxon>
    </lineage>
</organism>
<keyword evidence="2" id="KW-0812">Transmembrane</keyword>
<keyword evidence="2" id="KW-0449">Lipoprotein</keyword>
<feature type="signal peptide" evidence="2">
    <location>
        <begin position="1"/>
        <end position="25"/>
    </location>
</feature>
<dbReference type="PROSITE" id="PS51257">
    <property type="entry name" value="PROKAR_LIPOPROTEIN"/>
    <property type="match status" value="1"/>
</dbReference>
<keyword evidence="2" id="KW-0472">Membrane</keyword>